<keyword evidence="3" id="KW-1185">Reference proteome</keyword>
<evidence type="ECO:0000313" key="3">
    <source>
        <dbReference type="Proteomes" id="UP001054252"/>
    </source>
</evidence>
<organism evidence="2 3">
    <name type="scientific">Rubroshorea leprosula</name>
    <dbReference type="NCBI Taxonomy" id="152421"/>
    <lineage>
        <taxon>Eukaryota</taxon>
        <taxon>Viridiplantae</taxon>
        <taxon>Streptophyta</taxon>
        <taxon>Embryophyta</taxon>
        <taxon>Tracheophyta</taxon>
        <taxon>Spermatophyta</taxon>
        <taxon>Magnoliopsida</taxon>
        <taxon>eudicotyledons</taxon>
        <taxon>Gunneridae</taxon>
        <taxon>Pentapetalae</taxon>
        <taxon>rosids</taxon>
        <taxon>malvids</taxon>
        <taxon>Malvales</taxon>
        <taxon>Dipterocarpaceae</taxon>
        <taxon>Rubroshorea</taxon>
    </lineage>
</organism>
<gene>
    <name evidence="2" type="ORF">SLEP1_g1188</name>
</gene>
<evidence type="ECO:0000313" key="2">
    <source>
        <dbReference type="EMBL" id="GKU86699.1"/>
    </source>
</evidence>
<proteinExistence type="predicted"/>
<dbReference type="Proteomes" id="UP001054252">
    <property type="component" value="Unassembled WGS sequence"/>
</dbReference>
<accession>A0AAV5HM41</accession>
<feature type="compositionally biased region" description="Low complexity" evidence="1">
    <location>
        <begin position="167"/>
        <end position="186"/>
    </location>
</feature>
<name>A0AAV5HM41_9ROSI</name>
<evidence type="ECO:0000256" key="1">
    <source>
        <dbReference type="SAM" id="MobiDB-lite"/>
    </source>
</evidence>
<protein>
    <submittedName>
        <fullName evidence="2">Uncharacterized protein</fullName>
    </submittedName>
</protein>
<reference evidence="2 3" key="1">
    <citation type="journal article" date="2021" name="Commun. Biol.">
        <title>The genome of Shorea leprosula (Dipterocarpaceae) highlights the ecological relevance of drought in aseasonal tropical rainforests.</title>
        <authorList>
            <person name="Ng K.K.S."/>
            <person name="Kobayashi M.J."/>
            <person name="Fawcett J.A."/>
            <person name="Hatakeyama M."/>
            <person name="Paape T."/>
            <person name="Ng C.H."/>
            <person name="Ang C.C."/>
            <person name="Tnah L.H."/>
            <person name="Lee C.T."/>
            <person name="Nishiyama T."/>
            <person name="Sese J."/>
            <person name="O'Brien M.J."/>
            <person name="Copetti D."/>
            <person name="Mohd Noor M.I."/>
            <person name="Ong R.C."/>
            <person name="Putra M."/>
            <person name="Sireger I.Z."/>
            <person name="Indrioko S."/>
            <person name="Kosugi Y."/>
            <person name="Izuno A."/>
            <person name="Isagi Y."/>
            <person name="Lee S.L."/>
            <person name="Shimizu K.K."/>
        </authorList>
    </citation>
    <scope>NUCLEOTIDE SEQUENCE [LARGE SCALE GENOMIC DNA]</scope>
    <source>
        <strain evidence="2">214</strain>
    </source>
</reference>
<dbReference type="EMBL" id="BPVZ01000001">
    <property type="protein sequence ID" value="GKU86699.1"/>
    <property type="molecule type" value="Genomic_DNA"/>
</dbReference>
<sequence>MTSNLNQGTRSASIVPKRICNGLRSPMASSCVWSALASTVVSMSIFLSSGLLPWTLGFDGDQAAFAVAAHEGDEVVPGGWNGLGGWRGSNESNGFGRANSQNGPKHALGPFLCPVPWNPTLSSLEPDVGFRQTQGWVPWNPGVGFHGTSAWVRRNPGAMEPRHWIPSNSGVGSKNSGVGSKNSVGSPLGSLEPRRWVPLNLGLGSTELDLEGTQLVRRWVPWNLGLGSTEPEFEGTQGKQGKEEEGKRKGAYWVRFNPGTGFVWWRKKMMANS</sequence>
<comment type="caution">
    <text evidence="2">The sequence shown here is derived from an EMBL/GenBank/DDBJ whole genome shotgun (WGS) entry which is preliminary data.</text>
</comment>
<dbReference type="AlphaFoldDB" id="A0AAV5HM41"/>
<feature type="region of interest" description="Disordered" evidence="1">
    <location>
        <begin position="162"/>
        <end position="189"/>
    </location>
</feature>